<dbReference type="SUPFAM" id="SSF52540">
    <property type="entry name" value="P-loop containing nucleoside triphosphate hydrolases"/>
    <property type="match status" value="1"/>
</dbReference>
<name>A0ABR9K633_9ACTN</name>
<dbReference type="SMART" id="SM00382">
    <property type="entry name" value="AAA"/>
    <property type="match status" value="1"/>
</dbReference>
<reference evidence="6 7" key="1">
    <citation type="submission" date="2020-10" db="EMBL/GenBank/DDBJ databases">
        <title>Sequencing the genomes of 1000 actinobacteria strains.</title>
        <authorList>
            <person name="Klenk H.-P."/>
        </authorList>
    </citation>
    <scope>NUCLEOTIDE SEQUENCE [LARGE SCALE GENOMIC DNA]</scope>
    <source>
        <strain evidence="6 7">DSM 43748</strain>
    </source>
</reference>
<dbReference type="Gene3D" id="3.40.50.300">
    <property type="entry name" value="P-loop containing nucleotide triphosphate hydrolases"/>
    <property type="match status" value="1"/>
</dbReference>
<dbReference type="Pfam" id="PF08352">
    <property type="entry name" value="oligo_HPY"/>
    <property type="match status" value="1"/>
</dbReference>
<dbReference type="PANTHER" id="PTHR43776:SF7">
    <property type="entry name" value="D,D-DIPEPTIDE TRANSPORT ATP-BINDING PROTEIN DDPF-RELATED"/>
    <property type="match status" value="1"/>
</dbReference>
<keyword evidence="7" id="KW-1185">Reference proteome</keyword>
<dbReference type="PANTHER" id="PTHR43776">
    <property type="entry name" value="TRANSPORT ATP-BINDING PROTEIN"/>
    <property type="match status" value="1"/>
</dbReference>
<comment type="similarity">
    <text evidence="1">Belongs to the ABC transporter superfamily.</text>
</comment>
<evidence type="ECO:0000256" key="4">
    <source>
        <dbReference type="ARBA" id="ARBA00022840"/>
    </source>
</evidence>
<dbReference type="InterPro" id="IPR003439">
    <property type="entry name" value="ABC_transporter-like_ATP-bd"/>
</dbReference>
<evidence type="ECO:0000256" key="1">
    <source>
        <dbReference type="ARBA" id="ARBA00005417"/>
    </source>
</evidence>
<dbReference type="InterPro" id="IPR013563">
    <property type="entry name" value="Oligopep_ABC_C"/>
</dbReference>
<sequence>MDDLLRVSDLRMSFPLNVPFARRRDLAVRAVDGVSFEVRQGETLGLVGESGCGKSTTGRMIVRLLEPTAGSITFAGRDITHVSQGEMRPLRRDLQMIFQDPYSSLNPRQTVGQIIANPLVVQGVSGVRAKVKDLLDLVGLIPEHIDRYPHEFSGGQAQRIGIARALATRPKLVIADEPVSALDVSVQAQIVNLMEELQRELGLTYVFIAHDLSVVRRVSDRVAVMYLGRIVEIGDKHEVYRHPAHPYTKALLSAVPVPDPKIERKRERIVLRGDLPSPANPPSGCTFHPRCPKAAPLCAEENPVLRIHEKRQVACHFPD</sequence>
<keyword evidence="4 6" id="KW-0067">ATP-binding</keyword>
<dbReference type="InterPro" id="IPR003593">
    <property type="entry name" value="AAA+_ATPase"/>
</dbReference>
<dbReference type="InterPro" id="IPR017871">
    <property type="entry name" value="ABC_transporter-like_CS"/>
</dbReference>
<protein>
    <submittedName>
        <fullName evidence="6">Peptide/nickel transport system ATP-binding protein</fullName>
    </submittedName>
</protein>
<organism evidence="6 7">
    <name type="scientific">Nonomuraea africana</name>
    <dbReference type="NCBI Taxonomy" id="46171"/>
    <lineage>
        <taxon>Bacteria</taxon>
        <taxon>Bacillati</taxon>
        <taxon>Actinomycetota</taxon>
        <taxon>Actinomycetes</taxon>
        <taxon>Streptosporangiales</taxon>
        <taxon>Streptosporangiaceae</taxon>
        <taxon>Nonomuraea</taxon>
    </lineage>
</organism>
<dbReference type="CDD" id="cd03257">
    <property type="entry name" value="ABC_NikE_OppD_transporters"/>
    <property type="match status" value="1"/>
</dbReference>
<dbReference type="EMBL" id="JADBEF010000001">
    <property type="protein sequence ID" value="MBE1557465.1"/>
    <property type="molecule type" value="Genomic_DNA"/>
</dbReference>
<feature type="domain" description="ABC transporter" evidence="5">
    <location>
        <begin position="5"/>
        <end position="252"/>
    </location>
</feature>
<evidence type="ECO:0000256" key="3">
    <source>
        <dbReference type="ARBA" id="ARBA00022741"/>
    </source>
</evidence>
<keyword evidence="3" id="KW-0547">Nucleotide-binding</keyword>
<dbReference type="NCBIfam" id="TIGR01727">
    <property type="entry name" value="oligo_HPY"/>
    <property type="match status" value="1"/>
</dbReference>
<dbReference type="Pfam" id="PF00005">
    <property type="entry name" value="ABC_tran"/>
    <property type="match status" value="1"/>
</dbReference>
<proteinExistence type="inferred from homology"/>
<keyword evidence="2" id="KW-0813">Transport</keyword>
<dbReference type="PROSITE" id="PS00211">
    <property type="entry name" value="ABC_TRANSPORTER_1"/>
    <property type="match status" value="1"/>
</dbReference>
<evidence type="ECO:0000259" key="5">
    <source>
        <dbReference type="PROSITE" id="PS50893"/>
    </source>
</evidence>
<dbReference type="RefSeq" id="WP_225958384.1">
    <property type="nucleotide sequence ID" value="NZ_BAAASY010000019.1"/>
</dbReference>
<dbReference type="NCBIfam" id="NF008453">
    <property type="entry name" value="PRK11308.1"/>
    <property type="match status" value="1"/>
</dbReference>
<dbReference type="InterPro" id="IPR027417">
    <property type="entry name" value="P-loop_NTPase"/>
</dbReference>
<evidence type="ECO:0000313" key="6">
    <source>
        <dbReference type="EMBL" id="MBE1557465.1"/>
    </source>
</evidence>
<accession>A0ABR9K633</accession>
<gene>
    <name evidence="6" type="ORF">H4W81_000244</name>
</gene>
<dbReference type="Proteomes" id="UP000661607">
    <property type="component" value="Unassembled WGS sequence"/>
</dbReference>
<dbReference type="GO" id="GO:0005524">
    <property type="term" value="F:ATP binding"/>
    <property type="evidence" value="ECO:0007669"/>
    <property type="project" value="UniProtKB-KW"/>
</dbReference>
<evidence type="ECO:0000313" key="7">
    <source>
        <dbReference type="Proteomes" id="UP000661607"/>
    </source>
</evidence>
<comment type="caution">
    <text evidence="6">The sequence shown here is derived from an EMBL/GenBank/DDBJ whole genome shotgun (WGS) entry which is preliminary data.</text>
</comment>
<evidence type="ECO:0000256" key="2">
    <source>
        <dbReference type="ARBA" id="ARBA00022448"/>
    </source>
</evidence>
<dbReference type="InterPro" id="IPR050319">
    <property type="entry name" value="ABC_transp_ATP-bind"/>
</dbReference>
<dbReference type="PROSITE" id="PS50893">
    <property type="entry name" value="ABC_TRANSPORTER_2"/>
    <property type="match status" value="1"/>
</dbReference>